<sequence length="125" mass="13395">MRVLIEQTSMLLYVAHERLRARILEGADMAGTTITESAIAALYGAAGRPRESPSIDLWPMGCCSADHDRVQMDFDSGIGRAGRRCPACGLELDAELLATVDSISIAYGCRVHRIAGVDGPFEAEG</sequence>
<evidence type="ECO:0000313" key="1">
    <source>
        <dbReference type="EMBL" id="GAA1224457.1"/>
    </source>
</evidence>
<name>A0ABP4GKS4_9MICO</name>
<keyword evidence="2" id="KW-1185">Reference proteome</keyword>
<proteinExistence type="predicted"/>
<protein>
    <submittedName>
        <fullName evidence="1">Uncharacterized protein</fullName>
    </submittedName>
</protein>
<organism evidence="1 2">
    <name type="scientific">Rhodoglobus aureus</name>
    <dbReference type="NCBI Taxonomy" id="191497"/>
    <lineage>
        <taxon>Bacteria</taxon>
        <taxon>Bacillati</taxon>
        <taxon>Actinomycetota</taxon>
        <taxon>Actinomycetes</taxon>
        <taxon>Micrococcales</taxon>
        <taxon>Microbacteriaceae</taxon>
        <taxon>Rhodoglobus</taxon>
    </lineage>
</organism>
<reference evidence="2" key="1">
    <citation type="journal article" date="2019" name="Int. J. Syst. Evol. Microbiol.">
        <title>The Global Catalogue of Microorganisms (GCM) 10K type strain sequencing project: providing services to taxonomists for standard genome sequencing and annotation.</title>
        <authorList>
            <consortium name="The Broad Institute Genomics Platform"/>
            <consortium name="The Broad Institute Genome Sequencing Center for Infectious Disease"/>
            <person name="Wu L."/>
            <person name="Ma J."/>
        </authorList>
    </citation>
    <scope>NUCLEOTIDE SEQUENCE [LARGE SCALE GENOMIC DNA]</scope>
    <source>
        <strain evidence="2">JCM 12762</strain>
    </source>
</reference>
<accession>A0ABP4GKS4</accession>
<dbReference type="Proteomes" id="UP001500943">
    <property type="component" value="Unassembled WGS sequence"/>
</dbReference>
<dbReference type="RefSeq" id="WP_343926203.1">
    <property type="nucleotide sequence ID" value="NZ_BAAAKW010000058.1"/>
</dbReference>
<evidence type="ECO:0000313" key="2">
    <source>
        <dbReference type="Proteomes" id="UP001500943"/>
    </source>
</evidence>
<gene>
    <name evidence="1" type="ORF">GCM10009655_24220</name>
</gene>
<dbReference type="EMBL" id="BAAAKW010000058">
    <property type="protein sequence ID" value="GAA1224457.1"/>
    <property type="molecule type" value="Genomic_DNA"/>
</dbReference>
<comment type="caution">
    <text evidence="1">The sequence shown here is derived from an EMBL/GenBank/DDBJ whole genome shotgun (WGS) entry which is preliminary data.</text>
</comment>